<dbReference type="Gene3D" id="2.60.120.920">
    <property type="match status" value="1"/>
</dbReference>
<dbReference type="Proteomes" id="UP000324800">
    <property type="component" value="Unassembled WGS sequence"/>
</dbReference>
<evidence type="ECO:0000313" key="2">
    <source>
        <dbReference type="Proteomes" id="UP000324800"/>
    </source>
</evidence>
<comment type="caution">
    <text evidence="1">The sequence shown here is derived from an EMBL/GenBank/DDBJ whole genome shotgun (WGS) entry which is preliminary data.</text>
</comment>
<evidence type="ECO:0000313" key="1">
    <source>
        <dbReference type="EMBL" id="KAA6403266.1"/>
    </source>
</evidence>
<accession>A0A5J4X8Y1</accession>
<sequence length="191" mass="21472">MNAKLNPFSGAQSDILSSCPIAHTAQIPSEEDTQVDGDTFTSISDNSSTILFDPVIKKGIVKFEFQSIYHLNEVGIADKTVKYERKDFPDERGQEKIVRYNTFGKIEHIGDFIDGNAKFWNNEDRVTFEMDMDSSPRTLTFFVNDEELPNYVTNIPAAVRAFMLFKNESFKVLKFEALSAPTAKHGAGSRA</sequence>
<dbReference type="OrthoDB" id="2306477at2759"/>
<dbReference type="AlphaFoldDB" id="A0A5J4X8Y1"/>
<proteinExistence type="predicted"/>
<name>A0A5J4X8Y1_9EUKA</name>
<dbReference type="EMBL" id="SNRW01000120">
    <property type="protein sequence ID" value="KAA6403266.1"/>
    <property type="molecule type" value="Genomic_DNA"/>
</dbReference>
<organism evidence="1 2">
    <name type="scientific">Streblomastix strix</name>
    <dbReference type="NCBI Taxonomy" id="222440"/>
    <lineage>
        <taxon>Eukaryota</taxon>
        <taxon>Metamonada</taxon>
        <taxon>Preaxostyla</taxon>
        <taxon>Oxymonadida</taxon>
        <taxon>Streblomastigidae</taxon>
        <taxon>Streblomastix</taxon>
    </lineage>
</organism>
<dbReference type="InterPro" id="IPR043136">
    <property type="entry name" value="B30.2/SPRY_sf"/>
</dbReference>
<reference evidence="1 2" key="1">
    <citation type="submission" date="2019-03" db="EMBL/GenBank/DDBJ databases">
        <title>Single cell metagenomics reveals metabolic interactions within the superorganism composed of flagellate Streblomastix strix and complex community of Bacteroidetes bacteria on its surface.</title>
        <authorList>
            <person name="Treitli S.C."/>
            <person name="Kolisko M."/>
            <person name="Husnik F."/>
            <person name="Keeling P."/>
            <person name="Hampl V."/>
        </authorList>
    </citation>
    <scope>NUCLEOTIDE SEQUENCE [LARGE SCALE GENOMIC DNA]</scope>
    <source>
        <strain evidence="1">ST1C</strain>
    </source>
</reference>
<protein>
    <submittedName>
        <fullName evidence="1">Uncharacterized protein</fullName>
    </submittedName>
</protein>
<gene>
    <name evidence="1" type="ORF">EZS28_001209</name>
</gene>